<dbReference type="Proteomes" id="UP000653454">
    <property type="component" value="Unassembled WGS sequence"/>
</dbReference>
<evidence type="ECO:0000313" key="3">
    <source>
        <dbReference type="EMBL" id="CAG9115444.1"/>
    </source>
</evidence>
<sequence length="301" mass="33969">MIPAELTNLGFSDAIVTKMKTKNPDAPYPPFMVQLQAGSDIAKFKKIKYLCQCVITIQRFRPNAKQGTQCYRCQRFGHASKNCNLIARCVKCTEEHPTNECPNKTRDLPARCCNCDQEHPANYLQCTERLKYLERIQTRRRPHSSTKPGNVNTVKEGISWAKIVSQAETQDRQPTLNAKLGSSVTHDSKATTDYFDSTTTEILQILTVIKNIKQQFTACNTMVDKVILVLTNLVFSSTAELDAAIAEFIVTITTARDMFVPQVNTGLTMVVGENKRTNIMDGIENTGDVRLHDHRLRLKQR</sequence>
<feature type="domain" description="CCHC-type" evidence="2">
    <location>
        <begin position="70"/>
        <end position="83"/>
    </location>
</feature>
<dbReference type="GO" id="GO:0003676">
    <property type="term" value="F:nucleic acid binding"/>
    <property type="evidence" value="ECO:0007669"/>
    <property type="project" value="InterPro"/>
</dbReference>
<keyword evidence="4" id="KW-1185">Reference proteome</keyword>
<evidence type="ECO:0000256" key="1">
    <source>
        <dbReference type="PROSITE-ProRule" id="PRU00047"/>
    </source>
</evidence>
<name>A0A8S4EHJ2_PLUXY</name>
<dbReference type="PROSITE" id="PS50158">
    <property type="entry name" value="ZF_CCHC"/>
    <property type="match status" value="1"/>
</dbReference>
<dbReference type="AlphaFoldDB" id="A0A8S4EHJ2"/>
<protein>
    <submittedName>
        <fullName evidence="3">(diamondback moth) hypothetical protein</fullName>
    </submittedName>
</protein>
<dbReference type="Pfam" id="PF07530">
    <property type="entry name" value="PRE_C2HC"/>
    <property type="match status" value="1"/>
</dbReference>
<comment type="caution">
    <text evidence="3">The sequence shown here is derived from an EMBL/GenBank/DDBJ whole genome shotgun (WGS) entry which is preliminary data.</text>
</comment>
<evidence type="ECO:0000259" key="2">
    <source>
        <dbReference type="PROSITE" id="PS50158"/>
    </source>
</evidence>
<dbReference type="InterPro" id="IPR006579">
    <property type="entry name" value="Pre_C2HC_dom"/>
</dbReference>
<organism evidence="3 4">
    <name type="scientific">Plutella xylostella</name>
    <name type="common">Diamondback moth</name>
    <name type="synonym">Plutella maculipennis</name>
    <dbReference type="NCBI Taxonomy" id="51655"/>
    <lineage>
        <taxon>Eukaryota</taxon>
        <taxon>Metazoa</taxon>
        <taxon>Ecdysozoa</taxon>
        <taxon>Arthropoda</taxon>
        <taxon>Hexapoda</taxon>
        <taxon>Insecta</taxon>
        <taxon>Pterygota</taxon>
        <taxon>Neoptera</taxon>
        <taxon>Endopterygota</taxon>
        <taxon>Lepidoptera</taxon>
        <taxon>Glossata</taxon>
        <taxon>Ditrysia</taxon>
        <taxon>Yponomeutoidea</taxon>
        <taxon>Plutellidae</taxon>
        <taxon>Plutella</taxon>
    </lineage>
</organism>
<keyword evidence="1" id="KW-0862">Zinc</keyword>
<proteinExistence type="predicted"/>
<dbReference type="InterPro" id="IPR036875">
    <property type="entry name" value="Znf_CCHC_sf"/>
</dbReference>
<keyword evidence="1" id="KW-0479">Metal-binding</keyword>
<dbReference type="EMBL" id="CAJHNJ030000017">
    <property type="protein sequence ID" value="CAG9115444.1"/>
    <property type="molecule type" value="Genomic_DNA"/>
</dbReference>
<accession>A0A8S4EHJ2</accession>
<dbReference type="GO" id="GO:0008270">
    <property type="term" value="F:zinc ion binding"/>
    <property type="evidence" value="ECO:0007669"/>
    <property type="project" value="UniProtKB-KW"/>
</dbReference>
<reference evidence="3" key="1">
    <citation type="submission" date="2020-11" db="EMBL/GenBank/DDBJ databases">
        <authorList>
            <person name="Whiteford S."/>
        </authorList>
    </citation>
    <scope>NUCLEOTIDE SEQUENCE</scope>
</reference>
<gene>
    <name evidence="3" type="ORF">PLXY2_LOCUS5708</name>
</gene>
<keyword evidence="1" id="KW-0863">Zinc-finger</keyword>
<evidence type="ECO:0000313" key="4">
    <source>
        <dbReference type="Proteomes" id="UP000653454"/>
    </source>
</evidence>
<dbReference type="SUPFAM" id="SSF57756">
    <property type="entry name" value="Retrovirus zinc finger-like domains"/>
    <property type="match status" value="1"/>
</dbReference>
<dbReference type="InterPro" id="IPR001878">
    <property type="entry name" value="Znf_CCHC"/>
</dbReference>